<evidence type="ECO:0000256" key="1">
    <source>
        <dbReference type="SAM" id="MobiDB-lite"/>
    </source>
</evidence>
<evidence type="ECO:0000313" key="3">
    <source>
        <dbReference type="Proteomes" id="UP000282876"/>
    </source>
</evidence>
<dbReference type="EMBL" id="RCSS01000952">
    <property type="protein sequence ID" value="RVD90457.1"/>
    <property type="molecule type" value="Genomic_DNA"/>
</dbReference>
<feature type="region of interest" description="Disordered" evidence="1">
    <location>
        <begin position="520"/>
        <end position="554"/>
    </location>
</feature>
<feature type="region of interest" description="Disordered" evidence="1">
    <location>
        <begin position="122"/>
        <end position="154"/>
    </location>
</feature>
<gene>
    <name evidence="2" type="ORF">TUBRATIS_31150</name>
</gene>
<name>A0A437AH37_9MICR</name>
<feature type="compositionally biased region" description="Basic residues" evidence="1">
    <location>
        <begin position="520"/>
        <end position="537"/>
    </location>
</feature>
<sequence>GEGAGGGAGEGAGGGAGEGESEEMEDLGVVDAIPDDAKEVDITDGELKFPLKRAKRSKQGSGEEEESEDQDDAKRGDKLRNKITLDDIPSKLNKIKGNDGYYNIPESAKKLDIADGDIVYTPDAKKEMEKDGDDTSDLKKHHNKGEMPDMPLGEPYYVRKIKGGELKLPTPKDDTVPENLKMGKKCVKLKNPAKILIKKGKVELTPWKDFSKLLRPILNFANSLKCLGKPPEECKEPVKKDLIHDKHGKPLVVLTPKLGVPETVPVEDLNFKPSNIPGEVGQDGMPDHSNTSIPSPKRSLNIAKGGKNKPQSIEDAFVDRNIKKAKNQRDTAKIISKKNPFIFDPALKTSPNVKLNAPPEQPKGPTKVIEMKKTDLIKDGKVIGKKTKLVTARPGSLSPPQKHDPCPTGQKMSNAVKSILFDNADKFSKATGMKKKEFIDKFKVIPDTSLQTIFQYQCKSNDPGYLQKYANAYKDLQALYDNKTQPFAKVLGNAILMAQKRLNPNKSGTTKIVKKPSVVKKGPRNVSIKKKGKNIKKVTKEQAPNALKSTQVRK</sequence>
<evidence type="ECO:0000313" key="2">
    <source>
        <dbReference type="EMBL" id="RVD90457.1"/>
    </source>
</evidence>
<dbReference type="AlphaFoldDB" id="A0A437AH37"/>
<reference evidence="2 3" key="1">
    <citation type="submission" date="2018-10" db="EMBL/GenBank/DDBJ databases">
        <title>Draft genome sequence of the microsporidian Tubulinosema ratisbonensis.</title>
        <authorList>
            <person name="Polonais V."/>
            <person name="Peyretaillade E."/>
            <person name="Niehus S."/>
            <person name="Wawrzyniak I."/>
            <person name="Franchet A."/>
            <person name="Gaspin C."/>
            <person name="Reichstadt M."/>
            <person name="Belser C."/>
            <person name="Labadie K."/>
            <person name="Delbac F."/>
            <person name="Ferrandon D."/>
        </authorList>
    </citation>
    <scope>NUCLEOTIDE SEQUENCE [LARGE SCALE GENOMIC DNA]</scope>
    <source>
        <strain evidence="2 3">Franzen</strain>
    </source>
</reference>
<feature type="compositionally biased region" description="Basic and acidic residues" evidence="1">
    <location>
        <begin position="72"/>
        <end position="85"/>
    </location>
</feature>
<proteinExistence type="predicted"/>
<feature type="region of interest" description="Disordered" evidence="1">
    <location>
        <begin position="279"/>
        <end position="310"/>
    </location>
</feature>
<feature type="compositionally biased region" description="Gly residues" evidence="1">
    <location>
        <begin position="1"/>
        <end position="18"/>
    </location>
</feature>
<feature type="compositionally biased region" description="Acidic residues" evidence="1">
    <location>
        <begin position="19"/>
        <end position="28"/>
    </location>
</feature>
<feature type="region of interest" description="Disordered" evidence="1">
    <location>
        <begin position="1"/>
        <end position="85"/>
    </location>
</feature>
<keyword evidence="3" id="KW-1185">Reference proteome</keyword>
<feature type="compositionally biased region" description="Basic and acidic residues" evidence="1">
    <location>
        <begin position="35"/>
        <end position="49"/>
    </location>
</feature>
<feature type="compositionally biased region" description="Acidic residues" evidence="1">
    <location>
        <begin position="62"/>
        <end position="71"/>
    </location>
</feature>
<protein>
    <submittedName>
        <fullName evidence="2">Putative polar tube protein 3 (PTP3)</fullName>
    </submittedName>
</protein>
<organism evidence="2 3">
    <name type="scientific">Tubulinosema ratisbonensis</name>
    <dbReference type="NCBI Taxonomy" id="291195"/>
    <lineage>
        <taxon>Eukaryota</taxon>
        <taxon>Fungi</taxon>
        <taxon>Fungi incertae sedis</taxon>
        <taxon>Microsporidia</taxon>
        <taxon>Tubulinosematoidea</taxon>
        <taxon>Tubulinosematidae</taxon>
        <taxon>Tubulinosema</taxon>
    </lineage>
</organism>
<dbReference type="OrthoDB" id="2190813at2759"/>
<dbReference type="STRING" id="291195.A0A437AH37"/>
<dbReference type="Proteomes" id="UP000282876">
    <property type="component" value="Unassembled WGS sequence"/>
</dbReference>
<accession>A0A437AH37</accession>
<comment type="caution">
    <text evidence="2">The sequence shown here is derived from an EMBL/GenBank/DDBJ whole genome shotgun (WGS) entry which is preliminary data.</text>
</comment>
<feature type="non-terminal residue" evidence="2">
    <location>
        <position position="1"/>
    </location>
</feature>
<dbReference type="VEuPathDB" id="MicrosporidiaDB:TUBRATIS_31150"/>